<dbReference type="AlphaFoldDB" id="A0A1A8CF80"/>
<gene>
    <name evidence="1" type="primary">USP40</name>
</gene>
<reference evidence="1" key="1">
    <citation type="submission" date="2016-05" db="EMBL/GenBank/DDBJ databases">
        <authorList>
            <person name="Lavstsen T."/>
            <person name="Jespersen J.S."/>
        </authorList>
    </citation>
    <scope>NUCLEOTIDE SEQUENCE</scope>
    <source>
        <tissue evidence="1">Brain</tissue>
    </source>
</reference>
<evidence type="ECO:0000313" key="1">
    <source>
        <dbReference type="EMBL" id="SBP78472.1"/>
    </source>
</evidence>
<reference evidence="1" key="2">
    <citation type="submission" date="2016-06" db="EMBL/GenBank/DDBJ databases">
        <title>The genome of a short-lived fish provides insights into sex chromosome evolution and the genetic control of aging.</title>
        <authorList>
            <person name="Reichwald K."/>
            <person name="Felder M."/>
            <person name="Petzold A."/>
            <person name="Koch P."/>
            <person name="Groth M."/>
            <person name="Platzer M."/>
        </authorList>
    </citation>
    <scope>NUCLEOTIDE SEQUENCE</scope>
    <source>
        <tissue evidence="1">Brain</tissue>
    </source>
</reference>
<protein>
    <submittedName>
        <fullName evidence="1">Ubiquitin specific peptidase 40</fullName>
    </submittedName>
</protein>
<proteinExistence type="predicted"/>
<feature type="non-terminal residue" evidence="1">
    <location>
        <position position="1"/>
    </location>
</feature>
<organism evidence="1">
    <name type="scientific">Nothobranchius kadleci</name>
    <name type="common">African annual killifish</name>
    <dbReference type="NCBI Taxonomy" id="1051664"/>
    <lineage>
        <taxon>Eukaryota</taxon>
        <taxon>Metazoa</taxon>
        <taxon>Chordata</taxon>
        <taxon>Craniata</taxon>
        <taxon>Vertebrata</taxon>
        <taxon>Euteleostomi</taxon>
        <taxon>Actinopterygii</taxon>
        <taxon>Neopterygii</taxon>
        <taxon>Teleostei</taxon>
        <taxon>Neoteleostei</taxon>
        <taxon>Acanthomorphata</taxon>
        <taxon>Ovalentaria</taxon>
        <taxon>Atherinomorphae</taxon>
        <taxon>Cyprinodontiformes</taxon>
        <taxon>Nothobranchiidae</taxon>
        <taxon>Nothobranchius</taxon>
    </lineage>
</organism>
<dbReference type="EMBL" id="HADZ01014531">
    <property type="protein sequence ID" value="SBP78472.1"/>
    <property type="molecule type" value="Transcribed_RNA"/>
</dbReference>
<accession>A0A1A8CF80</accession>
<name>A0A1A8CF80_NOTKA</name>
<sequence>SFVERPPGGSFYKDSSIFCKNSEILINTKNFVIPLNIFTVKKKKFQMNE</sequence>